<dbReference type="SUPFAM" id="SSF55486">
    <property type="entry name" value="Metalloproteases ('zincins'), catalytic domain"/>
    <property type="match status" value="1"/>
</dbReference>
<dbReference type="PRINTS" id="PR00786">
    <property type="entry name" value="NEPRILYSIN"/>
</dbReference>
<dbReference type="PANTHER" id="PTHR11733:SF167">
    <property type="entry name" value="FI17812P1-RELATED"/>
    <property type="match status" value="1"/>
</dbReference>
<evidence type="ECO:0000256" key="8">
    <source>
        <dbReference type="SAM" id="SignalP"/>
    </source>
</evidence>
<dbReference type="PANTHER" id="PTHR11733">
    <property type="entry name" value="ZINC METALLOPROTEASE FAMILY M13 NEPRILYSIN-RELATED"/>
    <property type="match status" value="1"/>
</dbReference>
<dbReference type="InterPro" id="IPR024079">
    <property type="entry name" value="MetalloPept_cat_dom_sf"/>
</dbReference>
<evidence type="ECO:0000256" key="5">
    <source>
        <dbReference type="ARBA" id="ARBA00022801"/>
    </source>
</evidence>
<evidence type="ECO:0000313" key="11">
    <source>
        <dbReference type="EMBL" id="MCP9612167.1"/>
    </source>
</evidence>
<dbReference type="RefSeq" id="WP_255027429.1">
    <property type="nucleotide sequence ID" value="NZ_JANDHW010000007.1"/>
</dbReference>
<name>A0ABT1MHQ4_9BACT</name>
<proteinExistence type="inferred from homology"/>
<dbReference type="InterPro" id="IPR000718">
    <property type="entry name" value="Peptidase_M13"/>
</dbReference>
<dbReference type="PROSITE" id="PS51885">
    <property type="entry name" value="NEPRILYSIN"/>
    <property type="match status" value="1"/>
</dbReference>
<evidence type="ECO:0000256" key="3">
    <source>
        <dbReference type="ARBA" id="ARBA00022670"/>
    </source>
</evidence>
<keyword evidence="6" id="KW-0862">Zinc</keyword>
<feature type="domain" description="Peptidase M13 C-terminal" evidence="9">
    <location>
        <begin position="474"/>
        <end position="674"/>
    </location>
</feature>
<dbReference type="InterPro" id="IPR008753">
    <property type="entry name" value="Peptidase_M13_N"/>
</dbReference>
<feature type="domain" description="Peptidase M13 N-terminal" evidence="10">
    <location>
        <begin position="44"/>
        <end position="421"/>
    </location>
</feature>
<dbReference type="Pfam" id="PF05649">
    <property type="entry name" value="Peptidase_M13_N"/>
    <property type="match status" value="1"/>
</dbReference>
<dbReference type="Gene3D" id="1.10.1380.10">
    <property type="entry name" value="Neutral endopeptidase , domain2"/>
    <property type="match status" value="1"/>
</dbReference>
<dbReference type="InterPro" id="IPR018497">
    <property type="entry name" value="Peptidase_M13_C"/>
</dbReference>
<dbReference type="EMBL" id="JANDHW010000007">
    <property type="protein sequence ID" value="MCP9612167.1"/>
    <property type="molecule type" value="Genomic_DNA"/>
</dbReference>
<evidence type="ECO:0000259" key="10">
    <source>
        <dbReference type="Pfam" id="PF05649"/>
    </source>
</evidence>
<dbReference type="PROSITE" id="PS51257">
    <property type="entry name" value="PROKAR_LIPOPROTEIN"/>
    <property type="match status" value="1"/>
</dbReference>
<evidence type="ECO:0000256" key="4">
    <source>
        <dbReference type="ARBA" id="ARBA00022723"/>
    </source>
</evidence>
<dbReference type="InterPro" id="IPR042089">
    <property type="entry name" value="Peptidase_M13_dom_2"/>
</dbReference>
<dbReference type="Proteomes" id="UP001205603">
    <property type="component" value="Unassembled WGS sequence"/>
</dbReference>
<evidence type="ECO:0000313" key="12">
    <source>
        <dbReference type="Proteomes" id="UP001205603"/>
    </source>
</evidence>
<sequence>MKRLLILSLMAGLFVVTGCHNKNVTVKNDSLDLSNLDTTVSCGSDFYQYACGGWMKKNPLKPEYSRFGSFDQLRENNKEQLKDLIMELGKKKFDQGSIAQKVSDLYNLGLDSVRLNSESIAPLAAQIKDVLEAKDKKAFSIKIANLQKQGASPFFSLFVGADDKNSSENIVSLYQSGINMGDRDYYLLNDSDNLKIRNAYEKYVEKIFVLAGYKSEDAGKAAKSVLKTETKLANVFYTREKLRDPQINYNKMPFNKFAALTPAIDWNAYFEAMGVKTPSEINPMQLGFIKGMNSVISGLSPEEMQNYLVFHLLDAASPYMSDDFVSASFDFYGKTMSGKQEQQPRWKRSLEITSNALPEAVGEMYVDKFFPPEAKERMVKLVKNLQVALGQHIDSLEWMTSETKAKAKEKLDAVYIKIGYPDKWRDYSGLTIDKSDSYWENICRANEFEYNYMLDKIGKPVDKTEWGMSPQTVNAYYSPNTNEICFPAGILQPPFFYFDADDAVNYGAIGVVIGHEMTHGFDDQGRQYDKDGNLKDWWTAEDARQFNLRADKLADQYSSIIVVDTVHANGRFTLGENIADQGGLRVAYTAFKNAQKNNTEKIDGFTPDQRFYLAYAALWAMNIRDAEILRLTKIDPHSLGKWRVDMALKNIDTFYKAFDITPGDAMYLDPEKRVVIW</sequence>
<feature type="chain" id="PRO_5045916409" evidence="8">
    <location>
        <begin position="22"/>
        <end position="677"/>
    </location>
</feature>
<accession>A0ABT1MHQ4</accession>
<evidence type="ECO:0000256" key="7">
    <source>
        <dbReference type="ARBA" id="ARBA00023049"/>
    </source>
</evidence>
<dbReference type="CDD" id="cd08662">
    <property type="entry name" value="M13"/>
    <property type="match status" value="1"/>
</dbReference>
<evidence type="ECO:0000256" key="1">
    <source>
        <dbReference type="ARBA" id="ARBA00001947"/>
    </source>
</evidence>
<keyword evidence="8" id="KW-0732">Signal</keyword>
<organism evidence="11 12">
    <name type="scientific">Coprobacter tertius</name>
    <dbReference type="NCBI Taxonomy" id="2944915"/>
    <lineage>
        <taxon>Bacteria</taxon>
        <taxon>Pseudomonadati</taxon>
        <taxon>Bacteroidota</taxon>
        <taxon>Bacteroidia</taxon>
        <taxon>Bacteroidales</taxon>
        <taxon>Barnesiellaceae</taxon>
        <taxon>Coprobacter</taxon>
    </lineage>
</organism>
<keyword evidence="3" id="KW-0645">Protease</keyword>
<evidence type="ECO:0000256" key="2">
    <source>
        <dbReference type="ARBA" id="ARBA00007357"/>
    </source>
</evidence>
<dbReference type="Pfam" id="PF01431">
    <property type="entry name" value="Peptidase_M13"/>
    <property type="match status" value="1"/>
</dbReference>
<gene>
    <name evidence="11" type="ORF">NMU02_08695</name>
</gene>
<reference evidence="11 12" key="1">
    <citation type="submission" date="2022-07" db="EMBL/GenBank/DDBJ databases">
        <title>Fecal culturing of patients with breast cancer.</title>
        <authorList>
            <person name="Teng N.M.Y."/>
            <person name="Kiu R."/>
            <person name="Evans R."/>
            <person name="Baker D.J."/>
            <person name="Zenner C."/>
            <person name="Robinson S.D."/>
            <person name="Hall L.J."/>
        </authorList>
    </citation>
    <scope>NUCLEOTIDE SEQUENCE [LARGE SCALE GENOMIC DNA]</scope>
    <source>
        <strain evidence="11 12">LH1063</strain>
    </source>
</reference>
<keyword evidence="5" id="KW-0378">Hydrolase</keyword>
<comment type="cofactor">
    <cofactor evidence="1">
        <name>Zn(2+)</name>
        <dbReference type="ChEBI" id="CHEBI:29105"/>
    </cofactor>
</comment>
<keyword evidence="4" id="KW-0479">Metal-binding</keyword>
<keyword evidence="7" id="KW-0482">Metalloprotease</keyword>
<comment type="caution">
    <text evidence="11">The sequence shown here is derived from an EMBL/GenBank/DDBJ whole genome shotgun (WGS) entry which is preliminary data.</text>
</comment>
<protein>
    <submittedName>
        <fullName evidence="11">M13 family metallopeptidase</fullName>
    </submittedName>
</protein>
<comment type="similarity">
    <text evidence="2">Belongs to the peptidase M13 family.</text>
</comment>
<evidence type="ECO:0000259" key="9">
    <source>
        <dbReference type="Pfam" id="PF01431"/>
    </source>
</evidence>
<feature type="signal peptide" evidence="8">
    <location>
        <begin position="1"/>
        <end position="21"/>
    </location>
</feature>
<evidence type="ECO:0000256" key="6">
    <source>
        <dbReference type="ARBA" id="ARBA00022833"/>
    </source>
</evidence>
<keyword evidence="12" id="KW-1185">Reference proteome</keyword>
<dbReference type="Gene3D" id="3.40.390.10">
    <property type="entry name" value="Collagenase (Catalytic Domain)"/>
    <property type="match status" value="1"/>
</dbReference>